<protein>
    <recommendedName>
        <fullName evidence="1">LysM domain-containing protein</fullName>
    </recommendedName>
</protein>
<dbReference type="SUPFAM" id="SSF53822">
    <property type="entry name" value="Periplasmic binding protein-like I"/>
    <property type="match status" value="1"/>
</dbReference>
<dbReference type="EMBL" id="BMJW01000002">
    <property type="protein sequence ID" value="GGH01551.1"/>
    <property type="molecule type" value="Genomic_DNA"/>
</dbReference>
<evidence type="ECO:0000313" key="2">
    <source>
        <dbReference type="EMBL" id="GGH01551.1"/>
    </source>
</evidence>
<dbReference type="InterPro" id="IPR018392">
    <property type="entry name" value="LysM"/>
</dbReference>
<dbReference type="InterPro" id="IPR036779">
    <property type="entry name" value="LysM_dom_sf"/>
</dbReference>
<dbReference type="PANTHER" id="PTHR33734">
    <property type="entry name" value="LYSM DOMAIN-CONTAINING GPI-ANCHORED PROTEIN 2"/>
    <property type="match status" value="1"/>
</dbReference>
<dbReference type="Gene3D" id="3.10.350.10">
    <property type="entry name" value="LysM domain"/>
    <property type="match status" value="2"/>
</dbReference>
<keyword evidence="3" id="KW-1185">Reference proteome</keyword>
<name>A0A917I0Z2_9FLAO</name>
<evidence type="ECO:0000259" key="1">
    <source>
        <dbReference type="PROSITE" id="PS51782"/>
    </source>
</evidence>
<comment type="caution">
    <text evidence="2">The sequence shown here is derived from an EMBL/GenBank/DDBJ whole genome shotgun (WGS) entry which is preliminary data.</text>
</comment>
<dbReference type="CDD" id="cd00118">
    <property type="entry name" value="LysM"/>
    <property type="match status" value="2"/>
</dbReference>
<dbReference type="PROSITE" id="PS51257">
    <property type="entry name" value="PROKAR_LIPOPROTEIN"/>
    <property type="match status" value="1"/>
</dbReference>
<dbReference type="InterPro" id="IPR028082">
    <property type="entry name" value="Peripla_BP_I"/>
</dbReference>
<gene>
    <name evidence="2" type="ORF">GCM10011416_20390</name>
</gene>
<dbReference type="SUPFAM" id="SSF54106">
    <property type="entry name" value="LysM domain"/>
    <property type="match status" value="2"/>
</dbReference>
<dbReference type="SMART" id="SM00257">
    <property type="entry name" value="LysM"/>
    <property type="match status" value="2"/>
</dbReference>
<dbReference type="AlphaFoldDB" id="A0A917I0Z2"/>
<dbReference type="Pfam" id="PF01476">
    <property type="entry name" value="LysM"/>
    <property type="match status" value="2"/>
</dbReference>
<proteinExistence type="predicted"/>
<reference evidence="2" key="1">
    <citation type="journal article" date="2014" name="Int. J. Syst. Evol. Microbiol.">
        <title>Complete genome sequence of Corynebacterium casei LMG S-19264T (=DSM 44701T), isolated from a smear-ripened cheese.</title>
        <authorList>
            <consortium name="US DOE Joint Genome Institute (JGI-PGF)"/>
            <person name="Walter F."/>
            <person name="Albersmeier A."/>
            <person name="Kalinowski J."/>
            <person name="Ruckert C."/>
        </authorList>
    </citation>
    <scope>NUCLEOTIDE SEQUENCE</scope>
    <source>
        <strain evidence="2">CGMCC 1.15763</strain>
    </source>
</reference>
<dbReference type="PROSITE" id="PS51782">
    <property type="entry name" value="LYSM"/>
    <property type="match status" value="1"/>
</dbReference>
<dbReference type="PANTHER" id="PTHR33734:SF22">
    <property type="entry name" value="MEMBRANE-BOUND LYTIC MUREIN TRANSGLYCOSYLASE D"/>
    <property type="match status" value="1"/>
</dbReference>
<organism evidence="2 3">
    <name type="scientific">Polaribacter pacificus</name>
    <dbReference type="NCBI Taxonomy" id="1775173"/>
    <lineage>
        <taxon>Bacteria</taxon>
        <taxon>Pseudomonadati</taxon>
        <taxon>Bacteroidota</taxon>
        <taxon>Flavobacteriia</taxon>
        <taxon>Flavobacteriales</taxon>
        <taxon>Flavobacteriaceae</taxon>
    </lineage>
</organism>
<reference evidence="2" key="2">
    <citation type="submission" date="2020-09" db="EMBL/GenBank/DDBJ databases">
        <authorList>
            <person name="Sun Q."/>
            <person name="Zhou Y."/>
        </authorList>
    </citation>
    <scope>NUCLEOTIDE SEQUENCE</scope>
    <source>
        <strain evidence="2">CGMCC 1.15763</strain>
    </source>
</reference>
<feature type="domain" description="LysM" evidence="1">
    <location>
        <begin position="32"/>
        <end position="75"/>
    </location>
</feature>
<dbReference type="Proteomes" id="UP000633278">
    <property type="component" value="Unassembled WGS sequence"/>
</dbReference>
<accession>A0A917I0Z2</accession>
<evidence type="ECO:0000313" key="3">
    <source>
        <dbReference type="Proteomes" id="UP000633278"/>
    </source>
</evidence>
<sequence>MIKISRMKHLKIVVTLFVLSFAVSCGQQKKYITYKVQEGETLTSIAGKLDMTTKDLLRLNPNIGSELTADTEIFIPNKKGILRSDPKESVLVTNPTVKKDSIIDQLDPTEDLSEIYVMHKVAKGDTFYSLTRYYNVLQSDLLVLNPALKDGLKLGTTIKIKERVAGEKIQEIYKDTIALSEELKVALLLPFRAEVFDTLSATDIFKDRLANIITDFYLGAEIAIDSLQKQGVMAKMQVFDTGDRNTKINTLLNERSLKEMDVIIGPLYSDELERVAGAVNAPVVYPVFSGSQSSFSKSKIVKTAPDKNLYTEKLLSHMIKNYRNENIIIVGDSTATSMIKVKQLSTFLKQHDSIDVVHEIVPHNGYIAQERLLKVMKVDTTHIENWVLIASQNKVIASDVVNSLISFPEPEKAKDGEEQAPKINYAVKAFSFENGSLFSMVNHNKLAHIGFTYVSDRFMDESAIRARVFNKQYLKKNKALPSDDAIRGFDVTYDVVMRMASGDQLNSTYKKGISYRLQAKFDFHKRMFGLTENRGLYLLEYQPDLSVIRLDD</sequence>